<proteinExistence type="predicted"/>
<protein>
    <submittedName>
        <fullName evidence="1">Uncharacterized protein</fullName>
    </submittedName>
</protein>
<evidence type="ECO:0000313" key="2">
    <source>
        <dbReference type="Proteomes" id="UP000822688"/>
    </source>
</evidence>
<dbReference type="Proteomes" id="UP000822688">
    <property type="component" value="Chromosome 10"/>
</dbReference>
<name>A0A8T0GIE0_CERPU</name>
<dbReference type="EMBL" id="CM026431">
    <property type="protein sequence ID" value="KAG0558793.1"/>
    <property type="molecule type" value="Genomic_DNA"/>
</dbReference>
<reference evidence="1" key="1">
    <citation type="submission" date="2020-06" db="EMBL/GenBank/DDBJ databases">
        <title>WGS assembly of Ceratodon purpureus strain R40.</title>
        <authorList>
            <person name="Carey S.B."/>
            <person name="Jenkins J."/>
            <person name="Shu S."/>
            <person name="Lovell J.T."/>
            <person name="Sreedasyam A."/>
            <person name="Maumus F."/>
            <person name="Tiley G.P."/>
            <person name="Fernandez-Pozo N."/>
            <person name="Barry K."/>
            <person name="Chen C."/>
            <person name="Wang M."/>
            <person name="Lipzen A."/>
            <person name="Daum C."/>
            <person name="Saski C.A."/>
            <person name="Payton A.C."/>
            <person name="Mcbreen J.C."/>
            <person name="Conrad R.E."/>
            <person name="Kollar L.M."/>
            <person name="Olsson S."/>
            <person name="Huttunen S."/>
            <person name="Landis J.B."/>
            <person name="Wickett N.J."/>
            <person name="Johnson M.G."/>
            <person name="Rensing S.A."/>
            <person name="Grimwood J."/>
            <person name="Schmutz J."/>
            <person name="Mcdaniel S.F."/>
        </authorList>
    </citation>
    <scope>NUCLEOTIDE SEQUENCE</scope>
    <source>
        <strain evidence="1">R40</strain>
    </source>
</reference>
<sequence>MIGLFGAGFLETEEGYDLHGIDFVESKDERAVQLYQRLSTHKAACRRSIEPSLSGCHVVRSTTHDVEILGKYYVEAGTVGACWEPLQSRMCNYQLSLHE</sequence>
<evidence type="ECO:0000313" key="1">
    <source>
        <dbReference type="EMBL" id="KAG0558793.1"/>
    </source>
</evidence>
<gene>
    <name evidence="1" type="ORF">KC19_10G055200</name>
</gene>
<dbReference type="AlphaFoldDB" id="A0A8T0GIE0"/>
<keyword evidence="2" id="KW-1185">Reference proteome</keyword>
<organism evidence="1 2">
    <name type="scientific">Ceratodon purpureus</name>
    <name type="common">Fire moss</name>
    <name type="synonym">Dicranum purpureum</name>
    <dbReference type="NCBI Taxonomy" id="3225"/>
    <lineage>
        <taxon>Eukaryota</taxon>
        <taxon>Viridiplantae</taxon>
        <taxon>Streptophyta</taxon>
        <taxon>Embryophyta</taxon>
        <taxon>Bryophyta</taxon>
        <taxon>Bryophytina</taxon>
        <taxon>Bryopsida</taxon>
        <taxon>Dicranidae</taxon>
        <taxon>Pseudoditrichales</taxon>
        <taxon>Ditrichaceae</taxon>
        <taxon>Ceratodon</taxon>
    </lineage>
</organism>
<accession>A0A8T0GIE0</accession>
<comment type="caution">
    <text evidence="1">The sequence shown here is derived from an EMBL/GenBank/DDBJ whole genome shotgun (WGS) entry which is preliminary data.</text>
</comment>